<accession>A0ABR1JSD3</accession>
<comment type="caution">
    <text evidence="2">The sequence shown here is derived from an EMBL/GenBank/DDBJ whole genome shotgun (WGS) entry which is preliminary data.</text>
</comment>
<feature type="region of interest" description="Disordered" evidence="1">
    <location>
        <begin position="395"/>
        <end position="450"/>
    </location>
</feature>
<sequence>MPFDDLPGELYDLILSHVPEDDLVKTKLSVTRALPYSGILTRRLFQDVCLKRGEQVLKFYQRLRRSIVDDPEFDPASTWVESFTLESWTADAEIVLNILSLLPNLTRLVLWVGPTNFTPEHLEELFDLRRQEAGSRCLKCVGRLEYLSVRFRPYVQKASYYQFLKGAYFDSALEAISSWPSTSLPRLSIIQDPLTDESSTSEGSEVRTAPSSVTSFSSGLPKRTLETGFAQPIVFFRLDTTVPELLRSDSIRLTAASLRLRLPGRDLTKALLSPPPANPPSFGAPIKPGDLPKRYFPPKKAWLPPAPNLIFLDVSSSSVAEQNIPLILGRYPSLEYLIADDCGVLRGDLATRDGCRDWHKLAKECCMAGAKKAREREKKIKEWIEEERIAFERQKRELQIPEEDKPSNATERGKTKSSRKGRKGLATSTISIKKNTNRNTGPGPPKPRADPVLFAQKIRILPTAPSLCAFSTSLRLSPTITSSDSRTLLDTIHNQWERGWSEGVATSIQIRNRLRLSRRNGTIRLMRFATMEEIQDGKAIQAVDFGRSQTPDSSSSSSPARSTISISSDLDLDAQRFAEEGLGGLIDVVDEHELDVDVTGTSPWARAPVLCLAGASGPFDPSVKIMEGVEASTSRSIGNQKAGTNLRVIRAHTEDCVHERGKSIWVDSL</sequence>
<evidence type="ECO:0008006" key="4">
    <source>
        <dbReference type="Google" id="ProtNLM"/>
    </source>
</evidence>
<keyword evidence="3" id="KW-1185">Reference proteome</keyword>
<gene>
    <name evidence="2" type="ORF">VKT23_005282</name>
</gene>
<reference evidence="2 3" key="1">
    <citation type="submission" date="2024-01" db="EMBL/GenBank/DDBJ databases">
        <title>A draft genome for the cacao thread blight pathogen Marasmiellus scandens.</title>
        <authorList>
            <person name="Baruah I.K."/>
            <person name="Leung J."/>
            <person name="Bukari Y."/>
            <person name="Amoako-Attah I."/>
            <person name="Meinhardt L.W."/>
            <person name="Bailey B.A."/>
            <person name="Cohen S.P."/>
        </authorList>
    </citation>
    <scope>NUCLEOTIDE SEQUENCE [LARGE SCALE GENOMIC DNA]</scope>
    <source>
        <strain evidence="2 3">GH-19</strain>
    </source>
</reference>
<proteinExistence type="predicted"/>
<protein>
    <recommendedName>
        <fullName evidence="4">F-box domain-containing protein</fullName>
    </recommendedName>
</protein>
<evidence type="ECO:0000256" key="1">
    <source>
        <dbReference type="SAM" id="MobiDB-lite"/>
    </source>
</evidence>
<organism evidence="2 3">
    <name type="scientific">Marasmiellus scandens</name>
    <dbReference type="NCBI Taxonomy" id="2682957"/>
    <lineage>
        <taxon>Eukaryota</taxon>
        <taxon>Fungi</taxon>
        <taxon>Dikarya</taxon>
        <taxon>Basidiomycota</taxon>
        <taxon>Agaricomycotina</taxon>
        <taxon>Agaricomycetes</taxon>
        <taxon>Agaricomycetidae</taxon>
        <taxon>Agaricales</taxon>
        <taxon>Marasmiineae</taxon>
        <taxon>Omphalotaceae</taxon>
        <taxon>Marasmiellus</taxon>
    </lineage>
</organism>
<dbReference type="Proteomes" id="UP001498398">
    <property type="component" value="Unassembled WGS sequence"/>
</dbReference>
<dbReference type="EMBL" id="JBANRG010000006">
    <property type="protein sequence ID" value="KAK7465303.1"/>
    <property type="molecule type" value="Genomic_DNA"/>
</dbReference>
<feature type="compositionally biased region" description="Polar residues" evidence="1">
    <location>
        <begin position="426"/>
        <end position="440"/>
    </location>
</feature>
<feature type="compositionally biased region" description="Basic and acidic residues" evidence="1">
    <location>
        <begin position="395"/>
        <end position="414"/>
    </location>
</feature>
<feature type="region of interest" description="Disordered" evidence="1">
    <location>
        <begin position="194"/>
        <end position="218"/>
    </location>
</feature>
<evidence type="ECO:0000313" key="3">
    <source>
        <dbReference type="Proteomes" id="UP001498398"/>
    </source>
</evidence>
<evidence type="ECO:0000313" key="2">
    <source>
        <dbReference type="EMBL" id="KAK7465303.1"/>
    </source>
</evidence>
<feature type="compositionally biased region" description="Polar residues" evidence="1">
    <location>
        <begin position="196"/>
        <end position="218"/>
    </location>
</feature>
<name>A0ABR1JSD3_9AGAR</name>